<evidence type="ECO:0000313" key="2">
    <source>
        <dbReference type="Proteomes" id="UP001054945"/>
    </source>
</evidence>
<sequence length="113" mass="12309">MSKQVMSASFKVIAINPGQEANLSENSTLSRCVPRSLMSKQVMSPLLKVIATNPGQEAHLSENSTLSRCVKEIPPAALSCLSTSVYKKLENPMLLQTNVLIENLLNGVRNQNL</sequence>
<keyword evidence="2" id="KW-1185">Reference proteome</keyword>
<organism evidence="1 2">
    <name type="scientific">Caerostris extrusa</name>
    <name type="common">Bark spider</name>
    <name type="synonym">Caerostris bankana</name>
    <dbReference type="NCBI Taxonomy" id="172846"/>
    <lineage>
        <taxon>Eukaryota</taxon>
        <taxon>Metazoa</taxon>
        <taxon>Ecdysozoa</taxon>
        <taxon>Arthropoda</taxon>
        <taxon>Chelicerata</taxon>
        <taxon>Arachnida</taxon>
        <taxon>Araneae</taxon>
        <taxon>Araneomorphae</taxon>
        <taxon>Entelegynae</taxon>
        <taxon>Araneoidea</taxon>
        <taxon>Araneidae</taxon>
        <taxon>Caerostris</taxon>
    </lineage>
</organism>
<dbReference type="EMBL" id="BPLR01011082">
    <property type="protein sequence ID" value="GIY44074.1"/>
    <property type="molecule type" value="Genomic_DNA"/>
</dbReference>
<protein>
    <submittedName>
        <fullName evidence="1">Uncharacterized protein</fullName>
    </submittedName>
</protein>
<evidence type="ECO:0000313" key="1">
    <source>
        <dbReference type="EMBL" id="GIY44074.1"/>
    </source>
</evidence>
<proteinExistence type="predicted"/>
<gene>
    <name evidence="1" type="ORF">CEXT_715971</name>
</gene>
<comment type="caution">
    <text evidence="1">The sequence shown here is derived from an EMBL/GenBank/DDBJ whole genome shotgun (WGS) entry which is preliminary data.</text>
</comment>
<dbReference type="Proteomes" id="UP001054945">
    <property type="component" value="Unassembled WGS sequence"/>
</dbReference>
<name>A0AAV4TD36_CAEEX</name>
<reference evidence="1 2" key="1">
    <citation type="submission" date="2021-06" db="EMBL/GenBank/DDBJ databases">
        <title>Caerostris extrusa draft genome.</title>
        <authorList>
            <person name="Kono N."/>
            <person name="Arakawa K."/>
        </authorList>
    </citation>
    <scope>NUCLEOTIDE SEQUENCE [LARGE SCALE GENOMIC DNA]</scope>
</reference>
<dbReference type="AlphaFoldDB" id="A0AAV4TD36"/>
<accession>A0AAV4TD36</accession>